<keyword evidence="2" id="KW-1185">Reference proteome</keyword>
<dbReference type="EMBL" id="ML120482">
    <property type="protein sequence ID" value="RPA92035.1"/>
    <property type="molecule type" value="Genomic_DNA"/>
</dbReference>
<organism evidence="1 2">
    <name type="scientific">Choiromyces venosus 120613-1</name>
    <dbReference type="NCBI Taxonomy" id="1336337"/>
    <lineage>
        <taxon>Eukaryota</taxon>
        <taxon>Fungi</taxon>
        <taxon>Dikarya</taxon>
        <taxon>Ascomycota</taxon>
        <taxon>Pezizomycotina</taxon>
        <taxon>Pezizomycetes</taxon>
        <taxon>Pezizales</taxon>
        <taxon>Tuberaceae</taxon>
        <taxon>Choiromyces</taxon>
    </lineage>
</organism>
<dbReference type="Proteomes" id="UP000276215">
    <property type="component" value="Unassembled WGS sequence"/>
</dbReference>
<dbReference type="AlphaFoldDB" id="A0A3N4J1L5"/>
<proteinExistence type="predicted"/>
<feature type="non-terminal residue" evidence="1">
    <location>
        <position position="80"/>
    </location>
</feature>
<sequence length="80" mass="9182">MFEGSTIVTHYKSAVIKGQCPCRYHTITRLELYQYMWSQRIVKTYTQGEDSSFGPDGPNPAEQILSYSLEESVSVYYTNS</sequence>
<accession>A0A3N4J1L5</accession>
<protein>
    <submittedName>
        <fullName evidence="1">Uncharacterized protein</fullName>
    </submittedName>
</protein>
<reference evidence="1 2" key="1">
    <citation type="journal article" date="2018" name="Nat. Ecol. Evol.">
        <title>Pezizomycetes genomes reveal the molecular basis of ectomycorrhizal truffle lifestyle.</title>
        <authorList>
            <person name="Murat C."/>
            <person name="Payen T."/>
            <person name="Noel B."/>
            <person name="Kuo A."/>
            <person name="Morin E."/>
            <person name="Chen J."/>
            <person name="Kohler A."/>
            <person name="Krizsan K."/>
            <person name="Balestrini R."/>
            <person name="Da Silva C."/>
            <person name="Montanini B."/>
            <person name="Hainaut M."/>
            <person name="Levati E."/>
            <person name="Barry K.W."/>
            <person name="Belfiori B."/>
            <person name="Cichocki N."/>
            <person name="Clum A."/>
            <person name="Dockter R.B."/>
            <person name="Fauchery L."/>
            <person name="Guy J."/>
            <person name="Iotti M."/>
            <person name="Le Tacon F."/>
            <person name="Lindquist E.A."/>
            <person name="Lipzen A."/>
            <person name="Malagnac F."/>
            <person name="Mello A."/>
            <person name="Molinier V."/>
            <person name="Miyauchi S."/>
            <person name="Poulain J."/>
            <person name="Riccioni C."/>
            <person name="Rubini A."/>
            <person name="Sitrit Y."/>
            <person name="Splivallo R."/>
            <person name="Traeger S."/>
            <person name="Wang M."/>
            <person name="Zifcakova L."/>
            <person name="Wipf D."/>
            <person name="Zambonelli A."/>
            <person name="Paolocci F."/>
            <person name="Nowrousian M."/>
            <person name="Ottonello S."/>
            <person name="Baldrian P."/>
            <person name="Spatafora J.W."/>
            <person name="Henrissat B."/>
            <person name="Nagy L.G."/>
            <person name="Aury J.M."/>
            <person name="Wincker P."/>
            <person name="Grigoriev I.V."/>
            <person name="Bonfante P."/>
            <person name="Martin F.M."/>
        </authorList>
    </citation>
    <scope>NUCLEOTIDE SEQUENCE [LARGE SCALE GENOMIC DNA]</scope>
    <source>
        <strain evidence="1 2">120613-1</strain>
    </source>
</reference>
<evidence type="ECO:0000313" key="2">
    <source>
        <dbReference type="Proteomes" id="UP000276215"/>
    </source>
</evidence>
<evidence type="ECO:0000313" key="1">
    <source>
        <dbReference type="EMBL" id="RPA92035.1"/>
    </source>
</evidence>
<name>A0A3N4J1L5_9PEZI</name>
<gene>
    <name evidence="1" type="ORF">L873DRAFT_1818369</name>
</gene>